<dbReference type="SUPFAM" id="SSF57756">
    <property type="entry name" value="Retrovirus zinc finger-like domains"/>
    <property type="match status" value="1"/>
</dbReference>
<accession>A0A811S920</accession>
<feature type="compositionally biased region" description="Basic and acidic residues" evidence="10">
    <location>
        <begin position="714"/>
        <end position="782"/>
    </location>
</feature>
<dbReference type="Pfam" id="PF00160">
    <property type="entry name" value="Pro_isomerase"/>
    <property type="match status" value="1"/>
</dbReference>
<dbReference type="SUPFAM" id="SSF50891">
    <property type="entry name" value="Cyclophilin-like"/>
    <property type="match status" value="1"/>
</dbReference>
<dbReference type="PROSITE" id="PS50072">
    <property type="entry name" value="CSA_PPIASE_2"/>
    <property type="match status" value="1"/>
</dbReference>
<dbReference type="SMART" id="SM00360">
    <property type="entry name" value="RRM"/>
    <property type="match status" value="1"/>
</dbReference>
<dbReference type="GO" id="GO:0003723">
    <property type="term" value="F:RNA binding"/>
    <property type="evidence" value="ECO:0007669"/>
    <property type="project" value="UniProtKB-UniRule"/>
</dbReference>
<dbReference type="InterPro" id="IPR035979">
    <property type="entry name" value="RBD_domain_sf"/>
</dbReference>
<dbReference type="EMBL" id="CAJGYO010000019">
    <property type="protein sequence ID" value="CAD6338724.1"/>
    <property type="molecule type" value="Genomic_DNA"/>
</dbReference>
<dbReference type="FunFam" id="3.30.70.330:FF:000455">
    <property type="entry name" value="Peptidyl-prolyl cis-trans isomerase"/>
    <property type="match status" value="1"/>
</dbReference>
<dbReference type="SMART" id="SM00343">
    <property type="entry name" value="ZnF_C2HC"/>
    <property type="match status" value="1"/>
</dbReference>
<dbReference type="GO" id="GO:0008270">
    <property type="term" value="F:zinc ion binding"/>
    <property type="evidence" value="ECO:0007669"/>
    <property type="project" value="UniProtKB-KW"/>
</dbReference>
<dbReference type="FunFam" id="2.40.100.10:FF:000015">
    <property type="entry name" value="Peptidyl-prolyl cis-trans isomerase"/>
    <property type="match status" value="1"/>
</dbReference>
<feature type="compositionally biased region" description="Basic and acidic residues" evidence="10">
    <location>
        <begin position="576"/>
        <end position="585"/>
    </location>
</feature>
<dbReference type="SUPFAM" id="SSF54928">
    <property type="entry name" value="RNA-binding domain, RBD"/>
    <property type="match status" value="1"/>
</dbReference>
<dbReference type="PANTHER" id="PTHR45843:SF1">
    <property type="entry name" value="PEPTIDYL-PROLYL CIS-TRANS ISOMERASE-LIKE 4"/>
    <property type="match status" value="1"/>
</dbReference>
<evidence type="ECO:0000256" key="4">
    <source>
        <dbReference type="ARBA" id="ARBA00022884"/>
    </source>
</evidence>
<dbReference type="PROSITE" id="PS50102">
    <property type="entry name" value="RRM"/>
    <property type="match status" value="1"/>
</dbReference>
<gene>
    <name evidence="14" type="ORF">NCGR_LOCUS62822</name>
</gene>
<keyword evidence="8" id="KW-0479">Metal-binding</keyword>
<keyword evidence="4 9" id="KW-0694">RNA-binding</keyword>
<evidence type="ECO:0000256" key="3">
    <source>
        <dbReference type="ARBA" id="ARBA00013194"/>
    </source>
</evidence>
<dbReference type="Pfam" id="PF00076">
    <property type="entry name" value="RRM_1"/>
    <property type="match status" value="1"/>
</dbReference>
<evidence type="ECO:0000256" key="9">
    <source>
        <dbReference type="PROSITE-ProRule" id="PRU00176"/>
    </source>
</evidence>
<keyword evidence="5" id="KW-0697">Rotamase</keyword>
<dbReference type="InterPro" id="IPR035542">
    <property type="entry name" value="CRIP"/>
</dbReference>
<dbReference type="OrthoDB" id="2083at2759"/>
<evidence type="ECO:0000256" key="10">
    <source>
        <dbReference type="SAM" id="MobiDB-lite"/>
    </source>
</evidence>
<proteinExistence type="predicted"/>
<organism evidence="14 15">
    <name type="scientific">Miscanthus lutarioriparius</name>
    <dbReference type="NCBI Taxonomy" id="422564"/>
    <lineage>
        <taxon>Eukaryota</taxon>
        <taxon>Viridiplantae</taxon>
        <taxon>Streptophyta</taxon>
        <taxon>Embryophyta</taxon>
        <taxon>Tracheophyta</taxon>
        <taxon>Spermatophyta</taxon>
        <taxon>Magnoliopsida</taxon>
        <taxon>Liliopsida</taxon>
        <taxon>Poales</taxon>
        <taxon>Poaceae</taxon>
        <taxon>PACMAD clade</taxon>
        <taxon>Panicoideae</taxon>
        <taxon>Andropogonodae</taxon>
        <taxon>Andropogoneae</taxon>
        <taxon>Saccharinae</taxon>
        <taxon>Miscanthus</taxon>
    </lineage>
</organism>
<evidence type="ECO:0000256" key="8">
    <source>
        <dbReference type="PROSITE-ProRule" id="PRU00047"/>
    </source>
</evidence>
<dbReference type="PANTHER" id="PTHR45843">
    <property type="entry name" value="PEPTIDYL-PROLYL CIS-TRANS ISOMERASE-LIKE 4"/>
    <property type="match status" value="1"/>
</dbReference>
<feature type="compositionally biased region" description="Basic and acidic residues" evidence="10">
    <location>
        <begin position="634"/>
        <end position="701"/>
    </location>
</feature>
<keyword evidence="7" id="KW-0539">Nucleus</keyword>
<feature type="domain" description="RRM" evidence="12">
    <location>
        <begin position="466"/>
        <end position="544"/>
    </location>
</feature>
<evidence type="ECO:0000256" key="1">
    <source>
        <dbReference type="ARBA" id="ARBA00000971"/>
    </source>
</evidence>
<dbReference type="GO" id="GO:0005634">
    <property type="term" value="C:nucleus"/>
    <property type="evidence" value="ECO:0007669"/>
    <property type="project" value="UniProtKB-SubCell"/>
</dbReference>
<dbReference type="InterPro" id="IPR036875">
    <property type="entry name" value="Znf_CCHC_sf"/>
</dbReference>
<dbReference type="InterPro" id="IPR000504">
    <property type="entry name" value="RRM_dom"/>
</dbReference>
<evidence type="ECO:0000256" key="5">
    <source>
        <dbReference type="ARBA" id="ARBA00023110"/>
    </source>
</evidence>
<dbReference type="AlphaFoldDB" id="A0A811S920"/>
<dbReference type="InterPro" id="IPR035538">
    <property type="entry name" value="Cyclophilin_PPIL4"/>
</dbReference>
<dbReference type="GO" id="GO:0003755">
    <property type="term" value="F:peptidyl-prolyl cis-trans isomerase activity"/>
    <property type="evidence" value="ECO:0007669"/>
    <property type="project" value="UniProtKB-KW"/>
</dbReference>
<keyword evidence="8" id="KW-0862">Zinc</keyword>
<dbReference type="InterPro" id="IPR029000">
    <property type="entry name" value="Cyclophilin-like_dom_sf"/>
</dbReference>
<evidence type="ECO:0000256" key="7">
    <source>
        <dbReference type="ARBA" id="ARBA00023242"/>
    </source>
</evidence>
<dbReference type="InterPro" id="IPR012677">
    <property type="entry name" value="Nucleotide-bd_a/b_plait_sf"/>
</dbReference>
<dbReference type="CDD" id="cd01921">
    <property type="entry name" value="cyclophilin_RRM"/>
    <property type="match status" value="1"/>
</dbReference>
<dbReference type="Gene3D" id="2.40.100.10">
    <property type="entry name" value="Cyclophilin-like"/>
    <property type="match status" value="1"/>
</dbReference>
<keyword evidence="6" id="KW-0413">Isomerase</keyword>
<feature type="domain" description="PPIase cyclophilin-type" evidence="11">
    <location>
        <begin position="231"/>
        <end position="385"/>
    </location>
</feature>
<evidence type="ECO:0000313" key="15">
    <source>
        <dbReference type="Proteomes" id="UP000604825"/>
    </source>
</evidence>
<keyword evidence="15" id="KW-1185">Reference proteome</keyword>
<dbReference type="InterPro" id="IPR001878">
    <property type="entry name" value="Znf_CCHC"/>
</dbReference>
<comment type="catalytic activity">
    <reaction evidence="1">
        <text>[protein]-peptidylproline (omega=180) = [protein]-peptidylproline (omega=0)</text>
        <dbReference type="Rhea" id="RHEA:16237"/>
        <dbReference type="Rhea" id="RHEA-COMP:10747"/>
        <dbReference type="Rhea" id="RHEA-COMP:10748"/>
        <dbReference type="ChEBI" id="CHEBI:83833"/>
        <dbReference type="ChEBI" id="CHEBI:83834"/>
        <dbReference type="EC" id="5.2.1.8"/>
    </reaction>
</comment>
<dbReference type="Pfam" id="PF00098">
    <property type="entry name" value="zf-CCHC"/>
    <property type="match status" value="1"/>
</dbReference>
<evidence type="ECO:0000259" key="11">
    <source>
        <dbReference type="PROSITE" id="PS50072"/>
    </source>
</evidence>
<comment type="subcellular location">
    <subcellularLocation>
        <location evidence="2">Nucleus</location>
    </subcellularLocation>
</comment>
<comment type="caution">
    <text evidence="14">The sequence shown here is derived from an EMBL/GenBank/DDBJ whole genome shotgun (WGS) entry which is preliminary data.</text>
</comment>
<dbReference type="InterPro" id="IPR002130">
    <property type="entry name" value="Cyclophilin-type_PPIase_dom"/>
</dbReference>
<evidence type="ECO:0000259" key="12">
    <source>
        <dbReference type="PROSITE" id="PS50102"/>
    </source>
</evidence>
<evidence type="ECO:0000259" key="13">
    <source>
        <dbReference type="PROSITE" id="PS50158"/>
    </source>
</evidence>
<sequence length="782" mass="88946">MAMHVLTRVGVATWSDCPEDAALLQAELLERLETGRDNDNDLMARAHRKAAMANRLPPRCAAGVNQEALQCPIELMTVAIAQMYDRVGADDVQVTRIWWYATDRAFIKKWIKSGCWTCPVTVERLCSADLVTNVVARGVISSSSSAGVSCSTSPVASTSHRCAVDMTATPFGMAAAFLMARLPSGVEEDDNNAVNVEARRRALVEAGGLGFIIDAVNVAVKVEEMSVLIVTSVGDIEVDLHTDRCPLTTKNFLKLCKMKYYNGCLFHKVEKDFLAQTGDPTGTGTGGDSVYKFLYGDQARFFDDEIRPELRHSKTGTVAMASAGENCNASQFYITLRDDVDYLDDKHTVFGMIAEGLDTLTKINEAYVDDKGRPFKDIRIKHTYVLDDPFDDPPQLAELIPENSPTGKPRDEVAEERLEDTWVPLDQTVAPEQLEEMIRSKEAHTNAVILESLADIPDAEIKPPENVLFVCKLNPVTQDEDLYTIFSRFGTVTSAEIIRDYKTGDSLCYAFIEFDTKEACERAYFKMDNCLIDDRRIHVDFSQSVSKLWGQFRQSKRNAKKDGCFKCGAPDHLARDCDQDGEQKNKGPNYVLKDENTQRGGNHRRSYDLVFDEDEADYSDKRDHENGHRRKNRRIDDRKSELPPRGDHDRNSHERTHSDEKGSRHGKDDRNRGSWKHDDYHSYSRSGDRSSGRYDDRDYSKHSNRSRSGEEEEGYRQRDKSDAEWRHRDDGYEKSNRHRRDEDDHRKRSPDSRHRREDGGHHVKNQQSDDRSYKERSHRDGR</sequence>
<evidence type="ECO:0000313" key="14">
    <source>
        <dbReference type="EMBL" id="CAD6338724.1"/>
    </source>
</evidence>
<dbReference type="EC" id="5.2.1.8" evidence="3"/>
<dbReference type="Gene3D" id="3.30.70.330">
    <property type="match status" value="1"/>
</dbReference>
<reference evidence="14" key="1">
    <citation type="submission" date="2020-10" db="EMBL/GenBank/DDBJ databases">
        <authorList>
            <person name="Han B."/>
            <person name="Lu T."/>
            <person name="Zhao Q."/>
            <person name="Huang X."/>
            <person name="Zhao Y."/>
        </authorList>
    </citation>
    <scope>NUCLEOTIDE SEQUENCE</scope>
</reference>
<protein>
    <recommendedName>
        <fullName evidence="3">peptidylprolyl isomerase</fullName>
        <ecNumber evidence="3">5.2.1.8</ecNumber>
    </recommendedName>
</protein>
<evidence type="ECO:0000256" key="6">
    <source>
        <dbReference type="ARBA" id="ARBA00023235"/>
    </source>
</evidence>
<dbReference type="PROSITE" id="PS50158">
    <property type="entry name" value="ZF_CCHC"/>
    <property type="match status" value="1"/>
</dbReference>
<keyword evidence="8" id="KW-0863">Zinc-finger</keyword>
<feature type="region of interest" description="Disordered" evidence="10">
    <location>
        <begin position="576"/>
        <end position="782"/>
    </location>
</feature>
<name>A0A811S920_9POAL</name>
<evidence type="ECO:0000256" key="2">
    <source>
        <dbReference type="ARBA" id="ARBA00004123"/>
    </source>
</evidence>
<dbReference type="CDD" id="cd12235">
    <property type="entry name" value="RRM_PPIL4"/>
    <property type="match status" value="1"/>
</dbReference>
<feature type="domain" description="CCHC-type" evidence="13">
    <location>
        <begin position="564"/>
        <end position="579"/>
    </location>
</feature>
<dbReference type="Proteomes" id="UP000604825">
    <property type="component" value="Unassembled WGS sequence"/>
</dbReference>
<dbReference type="Gene3D" id="4.10.60.10">
    <property type="entry name" value="Zinc finger, CCHC-type"/>
    <property type="match status" value="1"/>
</dbReference>
<dbReference type="PRINTS" id="PR00153">
    <property type="entry name" value="CSAPPISMRASE"/>
</dbReference>